<organism evidence="3 4">
    <name type="scientific">Caballeronia telluris</name>
    <dbReference type="NCBI Taxonomy" id="326475"/>
    <lineage>
        <taxon>Bacteria</taxon>
        <taxon>Pseudomonadati</taxon>
        <taxon>Pseudomonadota</taxon>
        <taxon>Betaproteobacteria</taxon>
        <taxon>Burkholderiales</taxon>
        <taxon>Burkholderiaceae</taxon>
        <taxon>Caballeronia</taxon>
    </lineage>
</organism>
<proteinExistence type="predicted"/>
<dbReference type="RefSeq" id="WP_087630158.1">
    <property type="nucleotide sequence ID" value="NZ_FCNZ02000006.1"/>
</dbReference>
<evidence type="ECO:0000313" key="3">
    <source>
        <dbReference type="EMBL" id="SAL39823.1"/>
    </source>
</evidence>
<dbReference type="Pfam" id="PF06276">
    <property type="entry name" value="FhuF"/>
    <property type="match status" value="1"/>
</dbReference>
<dbReference type="GO" id="GO:0051537">
    <property type="term" value="F:2 iron, 2 sulfur cluster binding"/>
    <property type="evidence" value="ECO:0007669"/>
    <property type="project" value="InterPro"/>
</dbReference>
<dbReference type="InterPro" id="IPR008090">
    <property type="entry name" value="Fe_iron_reduct"/>
</dbReference>
<dbReference type="AlphaFoldDB" id="A0A158H765"/>
<accession>A0A158H765</accession>
<name>A0A158H765_9BURK</name>
<dbReference type="Proteomes" id="UP000054717">
    <property type="component" value="Unassembled WGS sequence"/>
</dbReference>
<dbReference type="EMBL" id="FCNZ02000006">
    <property type="protein sequence ID" value="SAL39823.1"/>
    <property type="molecule type" value="Genomic_DNA"/>
</dbReference>
<feature type="domain" description="Aerobactin siderophore biosynthesis IucA/IucC-like C-terminal" evidence="1">
    <location>
        <begin position="78"/>
        <end position="209"/>
    </location>
</feature>
<dbReference type="InterPro" id="IPR022770">
    <property type="entry name" value="IucA/IucC-like_C"/>
</dbReference>
<protein>
    <submittedName>
        <fullName evidence="3">Ferric iron reductase</fullName>
    </submittedName>
</protein>
<keyword evidence="4" id="KW-1185">Reference proteome</keyword>
<comment type="caution">
    <text evidence="3">The sequence shown here is derived from an EMBL/GenBank/DDBJ whole genome shotgun (WGS) entry which is preliminary data.</text>
</comment>
<dbReference type="InterPro" id="IPR024726">
    <property type="entry name" value="FhuF_C"/>
</dbReference>
<dbReference type="GO" id="GO:0003824">
    <property type="term" value="F:catalytic activity"/>
    <property type="evidence" value="ECO:0007669"/>
    <property type="project" value="UniProtKB-ARBA"/>
</dbReference>
<gene>
    <name evidence="3" type="ORF">AWB66_02036</name>
</gene>
<feature type="domain" description="Ferric siderophore reductase C-terminal" evidence="2">
    <location>
        <begin position="228"/>
        <end position="249"/>
    </location>
</feature>
<dbReference type="Pfam" id="PF11575">
    <property type="entry name" value="FhuF_C"/>
    <property type="match status" value="1"/>
</dbReference>
<evidence type="ECO:0000259" key="2">
    <source>
        <dbReference type="Pfam" id="PF11575"/>
    </source>
</evidence>
<dbReference type="STRING" id="326475.AWB66_02036"/>
<evidence type="ECO:0000259" key="1">
    <source>
        <dbReference type="Pfam" id="PF06276"/>
    </source>
</evidence>
<evidence type="ECO:0000313" key="4">
    <source>
        <dbReference type="Proteomes" id="UP000054717"/>
    </source>
</evidence>
<dbReference type="NCBIfam" id="TIGR03951">
    <property type="entry name" value="Fe_III_red_FhuF"/>
    <property type="match status" value="1"/>
</dbReference>
<sequence>MNDAPARAAPRLADFAPAAIAPYLEHVWLGVPDDADKAADDAVRIPLSSLGDHRDALLAAMAGHFGGDAELHARALLSQWSKYYFGLAAPAGVVAARLLRRPLDMSPERAQLVLRAGMPAALHFPADALKDPVDDPALRYAGLIAHLHGVIGMLAGMTKIAPRVLWSNVGNLLDYLLGQCPPPPGVRDDDAAWLFGPVDAAGEPNPLRMPVRETTPRSALLPNPFRARRVCCVRYEIPGETQLCASCPLLLTMRDDELALQDVIR</sequence>
<reference evidence="3" key="1">
    <citation type="submission" date="2016-01" db="EMBL/GenBank/DDBJ databases">
        <authorList>
            <person name="Peeters Charlotte."/>
        </authorList>
    </citation>
    <scope>NUCLEOTIDE SEQUENCE</scope>
    <source>
        <strain evidence="3">LMG 22936</strain>
    </source>
</reference>